<protein>
    <submittedName>
        <fullName evidence="9">YdcF family protein</fullName>
    </submittedName>
</protein>
<dbReference type="InterPro" id="IPR003848">
    <property type="entry name" value="DUF218"/>
</dbReference>
<feature type="domain" description="DUF218" evidence="8">
    <location>
        <begin position="64"/>
        <end position="184"/>
    </location>
</feature>
<comment type="subcellular location">
    <subcellularLocation>
        <location evidence="1">Cell inner membrane</location>
        <topology evidence="1">Single-pass membrane protein</topology>
    </subcellularLocation>
</comment>
<evidence type="ECO:0000256" key="4">
    <source>
        <dbReference type="ARBA" id="ARBA00022692"/>
    </source>
</evidence>
<keyword evidence="10" id="KW-1185">Reference proteome</keyword>
<dbReference type="Pfam" id="PF02698">
    <property type="entry name" value="DUF218"/>
    <property type="match status" value="1"/>
</dbReference>
<evidence type="ECO:0000256" key="3">
    <source>
        <dbReference type="ARBA" id="ARBA00022519"/>
    </source>
</evidence>
<dbReference type="InterPro" id="IPR051599">
    <property type="entry name" value="Cell_Envelope_Assoc"/>
</dbReference>
<name>A0ABY5YKA1_9DEIO</name>
<evidence type="ECO:0000256" key="5">
    <source>
        <dbReference type="ARBA" id="ARBA00022989"/>
    </source>
</evidence>
<organism evidence="9 10">
    <name type="scientific">Deinococcus rubellus</name>
    <dbReference type="NCBI Taxonomy" id="1889240"/>
    <lineage>
        <taxon>Bacteria</taxon>
        <taxon>Thermotogati</taxon>
        <taxon>Deinococcota</taxon>
        <taxon>Deinococci</taxon>
        <taxon>Deinococcales</taxon>
        <taxon>Deinococcaceae</taxon>
        <taxon>Deinococcus</taxon>
    </lineage>
</organism>
<dbReference type="Proteomes" id="UP001060261">
    <property type="component" value="Chromosome"/>
</dbReference>
<dbReference type="CDD" id="cd06259">
    <property type="entry name" value="YdcF-like"/>
    <property type="match status" value="1"/>
</dbReference>
<gene>
    <name evidence="9" type="ORF">N0D28_06230</name>
</gene>
<evidence type="ECO:0000256" key="7">
    <source>
        <dbReference type="ARBA" id="ARBA00037355"/>
    </source>
</evidence>
<dbReference type="EMBL" id="CP104213">
    <property type="protein sequence ID" value="UWX65248.1"/>
    <property type="molecule type" value="Genomic_DNA"/>
</dbReference>
<comment type="function">
    <text evidence="7">Participates in the barrier function of the cell envelope.</text>
</comment>
<dbReference type="RefSeq" id="WP_260561504.1">
    <property type="nucleotide sequence ID" value="NZ_CP104213.1"/>
</dbReference>
<keyword evidence="3" id="KW-0997">Cell inner membrane</keyword>
<accession>A0ABY5YKA1</accession>
<evidence type="ECO:0000256" key="2">
    <source>
        <dbReference type="ARBA" id="ARBA00022475"/>
    </source>
</evidence>
<proteinExistence type="predicted"/>
<evidence type="ECO:0000313" key="10">
    <source>
        <dbReference type="Proteomes" id="UP001060261"/>
    </source>
</evidence>
<evidence type="ECO:0000256" key="1">
    <source>
        <dbReference type="ARBA" id="ARBA00004377"/>
    </source>
</evidence>
<keyword evidence="6" id="KW-0472">Membrane</keyword>
<evidence type="ECO:0000259" key="8">
    <source>
        <dbReference type="Pfam" id="PF02698"/>
    </source>
</evidence>
<evidence type="ECO:0000313" key="9">
    <source>
        <dbReference type="EMBL" id="UWX65248.1"/>
    </source>
</evidence>
<evidence type="ECO:0000256" key="6">
    <source>
        <dbReference type="ARBA" id="ARBA00023136"/>
    </source>
</evidence>
<dbReference type="PANTHER" id="PTHR30336">
    <property type="entry name" value="INNER MEMBRANE PROTEIN, PROBABLE PERMEASE"/>
    <property type="match status" value="1"/>
</dbReference>
<keyword evidence="5" id="KW-1133">Transmembrane helix</keyword>
<dbReference type="PANTHER" id="PTHR30336:SF0">
    <property type="entry name" value="PROTEIN SANA"/>
    <property type="match status" value="1"/>
</dbReference>
<keyword evidence="4" id="KW-0812">Transmembrane</keyword>
<reference evidence="9" key="1">
    <citation type="submission" date="2022-09" db="EMBL/GenBank/DDBJ databases">
        <title>genome sequence of Deinococcus rubellus.</title>
        <authorList>
            <person name="Srinivasan S."/>
        </authorList>
    </citation>
    <scope>NUCLEOTIDE SEQUENCE</scope>
    <source>
        <strain evidence="9">Ant6</strain>
    </source>
</reference>
<keyword evidence="2" id="KW-1003">Cell membrane</keyword>
<sequence length="231" mass="25182">MGRRLTWSKGKGWRRLLTACGLILGVVAALTVALVLIANQQVLSSAEGRLYGDVNAVPVRQVGVLLGTSKYLSGGGVNPYYRYRIEAALSLYRAGKISDLILSGDNAHRSYDEPTTMRADLLAGGIPAAHLYRDYAGFRTLDSVVRASKVFGQGRFTVISQRFHNERAIYLARAHGLDVIGFDARDVSGPAGRRVQGREWLARVSALLDVWRGTQPRFLGAPEVIDRAAGQ</sequence>